<dbReference type="GO" id="GO:0004181">
    <property type="term" value="F:metallocarboxypeptidase activity"/>
    <property type="evidence" value="ECO:0007669"/>
    <property type="project" value="InterPro"/>
</dbReference>
<feature type="compositionally biased region" description="Polar residues" evidence="4">
    <location>
        <begin position="334"/>
        <end position="350"/>
    </location>
</feature>
<feature type="region of interest" description="Disordered" evidence="4">
    <location>
        <begin position="333"/>
        <end position="415"/>
    </location>
</feature>
<dbReference type="EMBL" id="BTSX01000005">
    <property type="protein sequence ID" value="GMS99583.1"/>
    <property type="molecule type" value="Genomic_DNA"/>
</dbReference>
<protein>
    <recommendedName>
        <fullName evidence="5">Peptidase M14 domain-containing protein</fullName>
    </recommendedName>
</protein>
<dbReference type="InterPro" id="IPR050821">
    <property type="entry name" value="Cytosolic_carboxypeptidase"/>
</dbReference>
<dbReference type="InterPro" id="IPR040626">
    <property type="entry name" value="Pepdidase_M14_N"/>
</dbReference>
<reference evidence="6" key="1">
    <citation type="submission" date="2023-10" db="EMBL/GenBank/DDBJ databases">
        <title>Genome assembly of Pristionchus species.</title>
        <authorList>
            <person name="Yoshida K."/>
            <person name="Sommer R.J."/>
        </authorList>
    </citation>
    <scope>NUCLEOTIDE SEQUENCE</scope>
    <source>
        <strain evidence="6">RS0144</strain>
    </source>
</reference>
<name>A0AAV5TYF3_9BILA</name>
<dbReference type="SUPFAM" id="SSF48371">
    <property type="entry name" value="ARM repeat"/>
    <property type="match status" value="1"/>
</dbReference>
<dbReference type="InterPro" id="IPR000834">
    <property type="entry name" value="Peptidase_M14"/>
</dbReference>
<dbReference type="GO" id="GO:0008270">
    <property type="term" value="F:zinc ion binding"/>
    <property type="evidence" value="ECO:0007669"/>
    <property type="project" value="InterPro"/>
</dbReference>
<dbReference type="Pfam" id="PF18027">
    <property type="entry name" value="Pepdidase_M14_N"/>
    <property type="match status" value="1"/>
</dbReference>
<feature type="compositionally biased region" description="Acidic residues" evidence="4">
    <location>
        <begin position="373"/>
        <end position="388"/>
    </location>
</feature>
<dbReference type="Gene3D" id="2.60.40.3120">
    <property type="match status" value="1"/>
</dbReference>
<proteinExistence type="inferred from homology"/>
<dbReference type="PANTHER" id="PTHR12756:SF11">
    <property type="entry name" value="CYTOSOLIC CARBOXYPEPTIDASE 1"/>
    <property type="match status" value="1"/>
</dbReference>
<dbReference type="SUPFAM" id="SSF53187">
    <property type="entry name" value="Zn-dependent exopeptidases"/>
    <property type="match status" value="1"/>
</dbReference>
<dbReference type="Proteomes" id="UP001432027">
    <property type="component" value="Unassembled WGS sequence"/>
</dbReference>
<evidence type="ECO:0000256" key="4">
    <source>
        <dbReference type="SAM" id="MobiDB-lite"/>
    </source>
</evidence>
<dbReference type="PANTHER" id="PTHR12756">
    <property type="entry name" value="CYTOSOLIC CARBOXYPEPTIDASE"/>
    <property type="match status" value="1"/>
</dbReference>
<dbReference type="GO" id="GO:0006508">
    <property type="term" value="P:proteolysis"/>
    <property type="evidence" value="ECO:0007669"/>
    <property type="project" value="InterPro"/>
</dbReference>
<evidence type="ECO:0000256" key="3">
    <source>
        <dbReference type="PROSITE-ProRule" id="PRU01379"/>
    </source>
</evidence>
<accession>A0AAV5TYF3</accession>
<sequence length="992" mass="110437">MYRSASEEGRRSIEDVGRSLDDLLHGLEAGEAAATEQLAGMGKRERETLLDSAAGLHATMMAFEKMANDDTRISSLANLLLSYLQDGKTSVRTRRSRRLVQADMLSSLQRALMQRLSGPLSPSTDVLVDLFVVVANKDPKTQFKVRVGGLLQALCQQLIDNRSPLSERLLRLLARSVRSARNAQLAGRTRDLPKALMQRAGDARHSDVMARHLEILYLVAKNKKTRNSMLSAGAAGRLVVLLDRLAPTLEALDPPAEATLLIVGLLKLFANSRKGKEEVLSAGMVSACEKCLDALVIAVDKRGDKTATQLQDALCSLCVRCVPAEKFPLAGHSSPLSFNLPRSRTRTMSTKGGEKRATTSYARAADGGRSSDEDQEEADDEYAEELGEESGASGTSDMDDDMKELKGDGIRSQSDMPRLSNYAKFFSELEFGAPSRAASKKKSISSPPTQPLPYTQAILNQAQYTRSIHRWVKIAYPELIGPDRELPLQPLVFSTNAMRLVASKASKKGLEKGKDSFKSRIVYSLDACAEGRDGGAEENGRLGNEDKTRLGKMDARCDHLLFESRFESGNLRAAIQTDKTHYELILQPEVNQARDHFQWFYFEISNCEANVEYTFEIVNCLKTSSMFVHGMQPVAFSVGEAVAGRPGWVRVGHSICYYRNQYVIDADVAGHRKDRFFSLRFTFALRHKGDVCYLAYHFPYTYSMLRATIECWTSRVSSSIYVRRDEIGLSLAGNPLPLVTITGTGSAQEVAERNTVVFTARVHPGESNASWIMHGILEYLLTCDDAIAREARERLVFKCIPMLNPDGVLTGNHRCSLAGHDLNRIWDSPNRLLHPEIFHAKAIIQKACESKRPLLFLDLHGHSRRSNCFLYGNNPDQSWRPSDIVSSPTLEFVDTAEILEVVAPSFSARNCRRAIARSKKGSARVAIWRQLGIQRAYTMECTYAGFESGAYKGYQALSEYARIVALQNRIIPSPFSTLSRRLEWKVCRMERE</sequence>
<feature type="active site" description="Proton donor/acceptor" evidence="3">
    <location>
        <position position="940"/>
    </location>
</feature>
<evidence type="ECO:0000313" key="6">
    <source>
        <dbReference type="EMBL" id="GMS99583.1"/>
    </source>
</evidence>
<dbReference type="Pfam" id="PF00246">
    <property type="entry name" value="Peptidase_M14"/>
    <property type="match status" value="1"/>
</dbReference>
<evidence type="ECO:0000256" key="2">
    <source>
        <dbReference type="ARBA" id="ARBA00005988"/>
    </source>
</evidence>
<organism evidence="6 7">
    <name type="scientific">Pristionchus entomophagus</name>
    <dbReference type="NCBI Taxonomy" id="358040"/>
    <lineage>
        <taxon>Eukaryota</taxon>
        <taxon>Metazoa</taxon>
        <taxon>Ecdysozoa</taxon>
        <taxon>Nematoda</taxon>
        <taxon>Chromadorea</taxon>
        <taxon>Rhabditida</taxon>
        <taxon>Rhabditina</taxon>
        <taxon>Diplogasteromorpha</taxon>
        <taxon>Diplogasteroidea</taxon>
        <taxon>Neodiplogasteridae</taxon>
        <taxon>Pristionchus</taxon>
    </lineage>
</organism>
<evidence type="ECO:0000313" key="7">
    <source>
        <dbReference type="Proteomes" id="UP001432027"/>
    </source>
</evidence>
<dbReference type="InterPro" id="IPR016024">
    <property type="entry name" value="ARM-type_fold"/>
</dbReference>
<evidence type="ECO:0000259" key="5">
    <source>
        <dbReference type="PROSITE" id="PS52035"/>
    </source>
</evidence>
<gene>
    <name evidence="6" type="ORF">PENTCL1PPCAC_21758</name>
</gene>
<dbReference type="AlphaFoldDB" id="A0AAV5TYF3"/>
<comment type="cofactor">
    <cofactor evidence="1">
        <name>Zn(2+)</name>
        <dbReference type="ChEBI" id="CHEBI:29105"/>
    </cofactor>
</comment>
<feature type="domain" description="Peptidase M14" evidence="5">
    <location>
        <begin position="698"/>
        <end position="964"/>
    </location>
</feature>
<comment type="caution">
    <text evidence="6">The sequence shown here is derived from an EMBL/GenBank/DDBJ whole genome shotgun (WGS) entry which is preliminary data.</text>
</comment>
<evidence type="ECO:0000256" key="1">
    <source>
        <dbReference type="ARBA" id="ARBA00001947"/>
    </source>
</evidence>
<keyword evidence="7" id="KW-1185">Reference proteome</keyword>
<dbReference type="PROSITE" id="PS52035">
    <property type="entry name" value="PEPTIDASE_M14"/>
    <property type="match status" value="1"/>
</dbReference>
<comment type="similarity">
    <text evidence="2 3">Belongs to the peptidase M14 family.</text>
</comment>
<dbReference type="Gene3D" id="3.40.630.10">
    <property type="entry name" value="Zn peptidases"/>
    <property type="match status" value="1"/>
</dbReference>